<evidence type="ECO:0000256" key="3">
    <source>
        <dbReference type="ARBA" id="ARBA00010525"/>
    </source>
</evidence>
<feature type="chain" id="PRO_5019619868" description="Phospholipase A1" evidence="17">
    <location>
        <begin position="38"/>
        <end position="438"/>
    </location>
</feature>
<comment type="subunit">
    <text evidence="4 17">Homodimer; dimerization is reversible, and the dimeric form is the active one.</text>
</comment>
<dbReference type="STRING" id="35814.BBB42_12320"/>
<evidence type="ECO:0000256" key="4">
    <source>
        <dbReference type="ARBA" id="ARBA00011702"/>
    </source>
</evidence>
<evidence type="ECO:0000256" key="15">
    <source>
        <dbReference type="PIRSR" id="PIRSR603187-1"/>
    </source>
</evidence>
<gene>
    <name evidence="18" type="ORF">L497_1808</name>
</gene>
<evidence type="ECO:0000256" key="13">
    <source>
        <dbReference type="ARBA" id="ARBA00023136"/>
    </source>
</evidence>
<feature type="signal peptide" evidence="17">
    <location>
        <begin position="1"/>
        <end position="37"/>
    </location>
</feature>
<feature type="active site" description="Proton acceptor" evidence="15">
    <location>
        <position position="302"/>
    </location>
</feature>
<evidence type="ECO:0000256" key="16">
    <source>
        <dbReference type="PIRSR" id="PIRSR603187-2"/>
    </source>
</evidence>
<keyword evidence="6" id="KW-0812">Transmembrane</keyword>
<feature type="active site" description="Nucleophile" evidence="15">
    <location>
        <position position="304"/>
    </location>
</feature>
<dbReference type="GO" id="GO:0009279">
    <property type="term" value="C:cell outer membrane"/>
    <property type="evidence" value="ECO:0007669"/>
    <property type="project" value="UniProtKB-SubCell"/>
</dbReference>
<evidence type="ECO:0000256" key="7">
    <source>
        <dbReference type="ARBA" id="ARBA00022723"/>
    </source>
</evidence>
<dbReference type="SUPFAM" id="SSF56931">
    <property type="entry name" value="Outer membrane phospholipase A (OMPLA)"/>
    <property type="match status" value="1"/>
</dbReference>
<accession>A0A158M5E3</accession>
<evidence type="ECO:0000256" key="14">
    <source>
        <dbReference type="ARBA" id="ARBA00023237"/>
    </source>
</evidence>
<dbReference type="PANTHER" id="PTHR40457">
    <property type="entry name" value="PHOSPHOLIPASE A1"/>
    <property type="match status" value="1"/>
</dbReference>
<comment type="function">
    <text evidence="17">Hydrolysis of phosphatidylcholine with phospholipase A2 (EC 3.1.1.4) and phospholipase A1 (EC 3.1.1.32) activities.</text>
</comment>
<keyword evidence="10 16" id="KW-0106">Calcium</keyword>
<dbReference type="EC" id="3.1.1.32" evidence="17"/>
<reference evidence="18 19" key="1">
    <citation type="submission" date="2014-03" db="EMBL/GenBank/DDBJ databases">
        <title>Genome sequence of Bordetella holmseii.</title>
        <authorList>
            <person name="Harvill E."/>
            <person name="Goodfield L.L."/>
            <person name="Ivanov Y."/>
            <person name="Meyer J.A."/>
            <person name="Newth C."/>
            <person name="Cassiday P."/>
            <person name="Tondella M.L."/>
            <person name="Liao P."/>
            <person name="Zimmerman J."/>
            <person name="Meert K."/>
            <person name="Wessel D."/>
            <person name="Berger J."/>
            <person name="Dean J.M."/>
            <person name="Holubkov R."/>
            <person name="Burr J."/>
            <person name="Liu T."/>
            <person name="Brinkac L.M."/>
            <person name="Sanka R."/>
            <person name="Kim M."/>
            <person name="Losada L."/>
        </authorList>
    </citation>
    <scope>NUCLEOTIDE SEQUENCE [LARGE SCALE GENOMIC DNA]</scope>
    <source>
        <strain evidence="18 19">CDC-H585-BH</strain>
    </source>
</reference>
<evidence type="ECO:0000256" key="1">
    <source>
        <dbReference type="ARBA" id="ARBA00000111"/>
    </source>
</evidence>
<dbReference type="Proteomes" id="UP000026682">
    <property type="component" value="Unassembled WGS sequence"/>
</dbReference>
<evidence type="ECO:0000256" key="5">
    <source>
        <dbReference type="ARBA" id="ARBA00022452"/>
    </source>
</evidence>
<dbReference type="GO" id="GO:0008970">
    <property type="term" value="F:phospholipase A1 activity"/>
    <property type="evidence" value="ECO:0007669"/>
    <property type="project" value="UniProtKB-EC"/>
</dbReference>
<evidence type="ECO:0000256" key="11">
    <source>
        <dbReference type="ARBA" id="ARBA00022963"/>
    </source>
</evidence>
<keyword evidence="7 16" id="KW-0479">Metal-binding</keyword>
<comment type="similarity">
    <text evidence="3 17">Belongs to the phospholipase A1 family.</text>
</comment>
<dbReference type="EMBL" id="JFZZ01000054">
    <property type="protein sequence ID" value="KAK95506.1"/>
    <property type="molecule type" value="Genomic_DNA"/>
</dbReference>
<keyword evidence="14 17" id="KW-0998">Cell outer membrane</keyword>
<evidence type="ECO:0000256" key="9">
    <source>
        <dbReference type="ARBA" id="ARBA00022801"/>
    </source>
</evidence>
<dbReference type="InterPro" id="IPR036541">
    <property type="entry name" value="PLipase_A1_sf"/>
</dbReference>
<feature type="binding site" description="in dimeric form" evidence="16">
    <location>
        <position position="312"/>
    </location>
    <ligand>
        <name>Ca(2+)</name>
        <dbReference type="ChEBI" id="CHEBI:29108"/>
        <label>1</label>
    </ligand>
</feature>
<comment type="catalytic activity">
    <reaction evidence="2 17">
        <text>a 1,2-diacyl-sn-glycero-3-phosphocholine + H2O = a 1-acyl-sn-glycero-3-phosphocholine + a fatty acid + H(+)</text>
        <dbReference type="Rhea" id="RHEA:15801"/>
        <dbReference type="ChEBI" id="CHEBI:15377"/>
        <dbReference type="ChEBI" id="CHEBI:15378"/>
        <dbReference type="ChEBI" id="CHEBI:28868"/>
        <dbReference type="ChEBI" id="CHEBI:57643"/>
        <dbReference type="ChEBI" id="CHEBI:58168"/>
        <dbReference type="EC" id="3.1.1.4"/>
    </reaction>
</comment>
<comment type="cofactor">
    <cofactor evidence="17">
        <name>Ca(2+)</name>
        <dbReference type="ChEBI" id="CHEBI:29108"/>
    </cofactor>
    <text evidence="17">Binds 1 Ca(2+) ion per monomer. In the dimeric form the Ca(2+) is bound by different amino acids with binding of each Ca(2+) shared with ligands coming from each monomer. The Ca(2+) ion may have a role in catalysis.</text>
</comment>
<comment type="caution">
    <text evidence="18">The sequence shown here is derived from an EMBL/GenBank/DDBJ whole genome shotgun (WGS) entry which is preliminary data.</text>
</comment>
<evidence type="ECO:0000256" key="10">
    <source>
        <dbReference type="ARBA" id="ARBA00022837"/>
    </source>
</evidence>
<evidence type="ECO:0000256" key="6">
    <source>
        <dbReference type="ARBA" id="ARBA00022692"/>
    </source>
</evidence>
<keyword evidence="13" id="KW-0472">Membrane</keyword>
<evidence type="ECO:0000313" key="18">
    <source>
        <dbReference type="EMBL" id="KAK95506.1"/>
    </source>
</evidence>
<dbReference type="PRINTS" id="PR01486">
    <property type="entry name" value="PHPHLIPASEA1"/>
</dbReference>
<sequence length="438" mass="48375">MPRPYYPDHTMSYATASGATRALGLAVLLAASLPAAAGVTYRFDRPSAAPGETVRIEAIYFNDGNTRAQWQPPARLVLQWRDPQGRVVRTFARLKGNPSALSVPVNNFARLSWAAVVPVSAQGLQAISIEGEPALMALDATGREAGNLVSQTANVPVTDAHSGQEVPAAAVMAAGASPEAGPAPESVARQQATTQNSGFDSFRIALSAYEPMYFDIGWRGRTTARFQLSAKYRLFSPADGRDARWFENFYLGYTQTSLWDLQGDSMPFIDTTFNPSVFWKNDRLWSSANAKWRTGVNTGVEHRSNGKDGDDSRSVNDAYIEPALYYRFDGGSTLSFSPRVRAYFGVASENSDYAAYAGHVDWKLRWQQDGGAVVSAMYRQGDNQRRTTQLDFAWPLKRTFLDMNGYLHLQYFNGYGETLLGYNQRNESQFRIGLSLVP</sequence>
<keyword evidence="11 17" id="KW-0442">Lipid degradation</keyword>
<evidence type="ECO:0000256" key="17">
    <source>
        <dbReference type="RuleBase" id="RU366027"/>
    </source>
</evidence>
<keyword evidence="8 17" id="KW-0732">Signal</keyword>
<evidence type="ECO:0000313" key="19">
    <source>
        <dbReference type="Proteomes" id="UP000026682"/>
    </source>
</evidence>
<dbReference type="PANTHER" id="PTHR40457:SF1">
    <property type="entry name" value="PHOSPHOLIPASE A1"/>
    <property type="match status" value="1"/>
</dbReference>
<keyword evidence="12 17" id="KW-0443">Lipid metabolism</keyword>
<feature type="binding site" description="in dimeric form" evidence="16">
    <location>
        <position position="265"/>
    </location>
    <ligand>
        <name>Ca(2+)</name>
        <dbReference type="ChEBI" id="CHEBI:29108"/>
        <label>1</label>
    </ligand>
</feature>
<evidence type="ECO:0000256" key="2">
    <source>
        <dbReference type="ARBA" id="ARBA00001604"/>
    </source>
</evidence>
<dbReference type="GO" id="GO:0016042">
    <property type="term" value="P:lipid catabolic process"/>
    <property type="evidence" value="ECO:0007669"/>
    <property type="project" value="UniProtKB-KW"/>
</dbReference>
<dbReference type="InterPro" id="IPR003187">
    <property type="entry name" value="PLipase_A1"/>
</dbReference>
<dbReference type="PATRIC" id="fig|1331206.3.peg.1501"/>
<dbReference type="Gene3D" id="2.40.230.10">
    <property type="entry name" value="Phospholipase A1"/>
    <property type="match status" value="1"/>
</dbReference>
<comment type="catalytic activity">
    <reaction evidence="1 17">
        <text>a 1,2-diacyl-sn-glycero-3-phosphocholine + H2O = a 2-acyl-sn-glycero-3-phosphocholine + a fatty acid + H(+)</text>
        <dbReference type="Rhea" id="RHEA:18689"/>
        <dbReference type="ChEBI" id="CHEBI:15377"/>
        <dbReference type="ChEBI" id="CHEBI:15378"/>
        <dbReference type="ChEBI" id="CHEBI:28868"/>
        <dbReference type="ChEBI" id="CHEBI:57643"/>
        <dbReference type="ChEBI" id="CHEBI:57875"/>
        <dbReference type="EC" id="3.1.1.32"/>
    </reaction>
</comment>
<dbReference type="AlphaFoldDB" id="A0A158M5E3"/>
<organism evidence="18 19">
    <name type="scientific">Bordetella holmesii CDC-H585-BH</name>
    <dbReference type="NCBI Taxonomy" id="1331206"/>
    <lineage>
        <taxon>Bacteria</taxon>
        <taxon>Pseudomonadati</taxon>
        <taxon>Pseudomonadota</taxon>
        <taxon>Betaproteobacteria</taxon>
        <taxon>Burkholderiales</taxon>
        <taxon>Alcaligenaceae</taxon>
        <taxon>Bordetella</taxon>
    </lineage>
</organism>
<dbReference type="GO" id="GO:0004623">
    <property type="term" value="F:phospholipase A2 activity"/>
    <property type="evidence" value="ECO:0007669"/>
    <property type="project" value="UniProtKB-EC"/>
</dbReference>
<proteinExistence type="inferred from homology"/>
<dbReference type="GO" id="GO:0046872">
    <property type="term" value="F:metal ion binding"/>
    <property type="evidence" value="ECO:0007669"/>
    <property type="project" value="UniProtKB-KW"/>
</dbReference>
<keyword evidence="5" id="KW-1134">Transmembrane beta strand</keyword>
<protein>
    <recommendedName>
        <fullName evidence="17">Phospholipase A1</fullName>
        <ecNumber evidence="17">3.1.1.32</ecNumber>
        <ecNumber evidence="17">3.1.1.4</ecNumber>
    </recommendedName>
    <alternativeName>
        <fullName evidence="17">Phosphatidylcholine 1-acylhydrolase</fullName>
    </alternativeName>
</protein>
<keyword evidence="9 17" id="KW-0378">Hydrolase</keyword>
<evidence type="ECO:0000256" key="8">
    <source>
        <dbReference type="ARBA" id="ARBA00022729"/>
    </source>
</evidence>
<evidence type="ECO:0000256" key="12">
    <source>
        <dbReference type="ARBA" id="ARBA00023098"/>
    </source>
</evidence>
<comment type="subcellular location">
    <subcellularLocation>
        <location evidence="17">Cell outer membrane</location>
        <topology evidence="17">Multi-pass membrane protein</topology>
    </subcellularLocation>
    <text evidence="17">One of the very few enzymes located there.</text>
</comment>
<dbReference type="Pfam" id="PF02253">
    <property type="entry name" value="PLA1"/>
    <property type="match status" value="1"/>
</dbReference>
<name>A0A158M5E3_9BORD</name>
<dbReference type="EC" id="3.1.1.4" evidence="17"/>